<keyword evidence="2" id="KW-1185">Reference proteome</keyword>
<reference evidence="2" key="1">
    <citation type="submission" date="2011-07" db="EMBL/GenBank/DDBJ databases">
        <authorList>
            <consortium name="Caenorhabditis brenneri Sequencing and Analysis Consortium"/>
            <person name="Wilson R.K."/>
        </authorList>
    </citation>
    <scope>NUCLEOTIDE SEQUENCE [LARGE SCALE GENOMIC DNA]</scope>
    <source>
        <strain evidence="2">PB2801</strain>
    </source>
</reference>
<evidence type="ECO:0000313" key="1">
    <source>
        <dbReference type="EMBL" id="EGT46348.1"/>
    </source>
</evidence>
<name>G0MWQ2_CAEBE</name>
<gene>
    <name evidence="1" type="ORF">CAEBREN_07886</name>
</gene>
<sequence>MSVRYYDIPTENGWTTVRVELQDREYKIFLKDQLHQTFPDIAPTFRLTIEQIEVDIQFRTPKNHRVLATFGSFSIFNKAGSNFHFWE</sequence>
<evidence type="ECO:0000313" key="2">
    <source>
        <dbReference type="Proteomes" id="UP000008068"/>
    </source>
</evidence>
<organism evidence="2">
    <name type="scientific">Caenorhabditis brenneri</name>
    <name type="common">Nematode worm</name>
    <dbReference type="NCBI Taxonomy" id="135651"/>
    <lineage>
        <taxon>Eukaryota</taxon>
        <taxon>Metazoa</taxon>
        <taxon>Ecdysozoa</taxon>
        <taxon>Nematoda</taxon>
        <taxon>Chromadorea</taxon>
        <taxon>Rhabditida</taxon>
        <taxon>Rhabditina</taxon>
        <taxon>Rhabditomorpha</taxon>
        <taxon>Rhabditoidea</taxon>
        <taxon>Rhabditidae</taxon>
        <taxon>Peloderinae</taxon>
        <taxon>Caenorhabditis</taxon>
    </lineage>
</organism>
<dbReference type="InParanoid" id="G0MWQ2"/>
<protein>
    <submittedName>
        <fullName evidence="1">Uncharacterized protein</fullName>
    </submittedName>
</protein>
<accession>G0MWQ2</accession>
<dbReference type="Proteomes" id="UP000008068">
    <property type="component" value="Unassembled WGS sequence"/>
</dbReference>
<dbReference type="EMBL" id="GL379817">
    <property type="protein sequence ID" value="EGT46348.1"/>
    <property type="molecule type" value="Genomic_DNA"/>
</dbReference>
<proteinExistence type="predicted"/>
<dbReference type="HOGENOM" id="CLU_2485317_0_0_1"/>
<dbReference type="AlphaFoldDB" id="G0MWQ2"/>